<evidence type="ECO:0000313" key="3">
    <source>
        <dbReference type="EMBL" id="QDT34244.1"/>
    </source>
</evidence>
<evidence type="ECO:0000256" key="1">
    <source>
        <dbReference type="SAM" id="MobiDB-lite"/>
    </source>
</evidence>
<evidence type="ECO:0000256" key="2">
    <source>
        <dbReference type="SAM" id="SignalP"/>
    </source>
</evidence>
<dbReference type="EMBL" id="CP036267">
    <property type="protein sequence ID" value="QDT34244.1"/>
    <property type="molecule type" value="Genomic_DNA"/>
</dbReference>
<feature type="chain" id="PRO_5022175952" evidence="2">
    <location>
        <begin position="28"/>
        <end position="276"/>
    </location>
</feature>
<evidence type="ECO:0000313" key="4">
    <source>
        <dbReference type="Proteomes" id="UP000315724"/>
    </source>
</evidence>
<keyword evidence="2" id="KW-0732">Signal</keyword>
<proteinExistence type="predicted"/>
<dbReference type="RefSeq" id="WP_197441761.1">
    <property type="nucleotide sequence ID" value="NZ_CP036267.1"/>
</dbReference>
<dbReference type="Proteomes" id="UP000315724">
    <property type="component" value="Chromosome"/>
</dbReference>
<feature type="region of interest" description="Disordered" evidence="1">
    <location>
        <begin position="101"/>
        <end position="139"/>
    </location>
</feature>
<name>A0A517QRI2_9PLAN</name>
<gene>
    <name evidence="3" type="ORF">Mal48_35040</name>
</gene>
<feature type="region of interest" description="Disordered" evidence="1">
    <location>
        <begin position="253"/>
        <end position="276"/>
    </location>
</feature>
<sequence length="276" mass="28670" precursor="true">MTRLPQSARFIASIALVLGLHVVATQAVEAGRPLTKTKFDPNAKQVELFAGMESGEIKAKPIAKDALSGKLLLTNETDEPISVKMPQGFIVSPLAQFGGGGGGYGGGGQGGGQGGGGQQQGGGGTGGQQGGQQGGGGGGFFSIPAKKTLSVPYVSVCLEYGKIDPHPRSEYIVRPSTKFSDDPVLLTLIDMVGTGKLNPAAAQAAAWHLSSGMSWQELASLKYDRVGTPDTPYFSRAQLMAAQQVVATAQHIAKEGGLNKEEKPLDRVNPRERAAR</sequence>
<protein>
    <submittedName>
        <fullName evidence="3">Uncharacterized protein</fullName>
    </submittedName>
</protein>
<keyword evidence="4" id="KW-1185">Reference proteome</keyword>
<organism evidence="3 4">
    <name type="scientific">Thalassoglobus polymorphus</name>
    <dbReference type="NCBI Taxonomy" id="2527994"/>
    <lineage>
        <taxon>Bacteria</taxon>
        <taxon>Pseudomonadati</taxon>
        <taxon>Planctomycetota</taxon>
        <taxon>Planctomycetia</taxon>
        <taxon>Planctomycetales</taxon>
        <taxon>Planctomycetaceae</taxon>
        <taxon>Thalassoglobus</taxon>
    </lineage>
</organism>
<feature type="signal peptide" evidence="2">
    <location>
        <begin position="1"/>
        <end position="27"/>
    </location>
</feature>
<reference evidence="3 4" key="1">
    <citation type="submission" date="2019-02" db="EMBL/GenBank/DDBJ databases">
        <title>Deep-cultivation of Planctomycetes and their phenomic and genomic characterization uncovers novel biology.</title>
        <authorList>
            <person name="Wiegand S."/>
            <person name="Jogler M."/>
            <person name="Boedeker C."/>
            <person name="Pinto D."/>
            <person name="Vollmers J."/>
            <person name="Rivas-Marin E."/>
            <person name="Kohn T."/>
            <person name="Peeters S.H."/>
            <person name="Heuer A."/>
            <person name="Rast P."/>
            <person name="Oberbeckmann S."/>
            <person name="Bunk B."/>
            <person name="Jeske O."/>
            <person name="Meyerdierks A."/>
            <person name="Storesund J.E."/>
            <person name="Kallscheuer N."/>
            <person name="Luecker S."/>
            <person name="Lage O.M."/>
            <person name="Pohl T."/>
            <person name="Merkel B.J."/>
            <person name="Hornburger P."/>
            <person name="Mueller R.-W."/>
            <person name="Bruemmer F."/>
            <person name="Labrenz M."/>
            <person name="Spormann A.M."/>
            <person name="Op den Camp H."/>
            <person name="Overmann J."/>
            <person name="Amann R."/>
            <person name="Jetten M.S.M."/>
            <person name="Mascher T."/>
            <person name="Medema M.H."/>
            <person name="Devos D.P."/>
            <person name="Kaster A.-K."/>
            <person name="Ovreas L."/>
            <person name="Rohde M."/>
            <person name="Galperin M.Y."/>
            <person name="Jogler C."/>
        </authorList>
    </citation>
    <scope>NUCLEOTIDE SEQUENCE [LARGE SCALE GENOMIC DNA]</scope>
    <source>
        <strain evidence="3 4">Mal48</strain>
    </source>
</reference>
<dbReference type="AlphaFoldDB" id="A0A517QRI2"/>
<accession>A0A517QRI2</accession>
<dbReference type="KEGG" id="tpol:Mal48_35040"/>